<protein>
    <submittedName>
        <fullName evidence="2">Uncharacterized protein</fullName>
    </submittedName>
</protein>
<dbReference type="AlphaFoldDB" id="E9H6R4"/>
<proteinExistence type="predicted"/>
<dbReference type="InParanoid" id="E9H6R4"/>
<organism evidence="2 3">
    <name type="scientific">Daphnia pulex</name>
    <name type="common">Water flea</name>
    <dbReference type="NCBI Taxonomy" id="6669"/>
    <lineage>
        <taxon>Eukaryota</taxon>
        <taxon>Metazoa</taxon>
        <taxon>Ecdysozoa</taxon>
        <taxon>Arthropoda</taxon>
        <taxon>Crustacea</taxon>
        <taxon>Branchiopoda</taxon>
        <taxon>Diplostraca</taxon>
        <taxon>Cladocera</taxon>
        <taxon>Anomopoda</taxon>
        <taxon>Daphniidae</taxon>
        <taxon>Daphnia</taxon>
    </lineage>
</organism>
<evidence type="ECO:0000313" key="2">
    <source>
        <dbReference type="EMBL" id="EFX72589.1"/>
    </source>
</evidence>
<keyword evidence="3" id="KW-1185">Reference proteome</keyword>
<evidence type="ECO:0000313" key="3">
    <source>
        <dbReference type="Proteomes" id="UP000000305"/>
    </source>
</evidence>
<dbReference type="EMBL" id="GL732598">
    <property type="protein sequence ID" value="EFX72589.1"/>
    <property type="molecule type" value="Genomic_DNA"/>
</dbReference>
<reference evidence="2 3" key="1">
    <citation type="journal article" date="2011" name="Science">
        <title>The ecoresponsive genome of Daphnia pulex.</title>
        <authorList>
            <person name="Colbourne J.K."/>
            <person name="Pfrender M.E."/>
            <person name="Gilbert D."/>
            <person name="Thomas W.K."/>
            <person name="Tucker A."/>
            <person name="Oakley T.H."/>
            <person name="Tokishita S."/>
            <person name="Aerts A."/>
            <person name="Arnold G.J."/>
            <person name="Basu M.K."/>
            <person name="Bauer D.J."/>
            <person name="Caceres C.E."/>
            <person name="Carmel L."/>
            <person name="Casola C."/>
            <person name="Choi J.H."/>
            <person name="Detter J.C."/>
            <person name="Dong Q."/>
            <person name="Dusheyko S."/>
            <person name="Eads B.D."/>
            <person name="Frohlich T."/>
            <person name="Geiler-Samerotte K.A."/>
            <person name="Gerlach D."/>
            <person name="Hatcher P."/>
            <person name="Jogdeo S."/>
            <person name="Krijgsveld J."/>
            <person name="Kriventseva E.V."/>
            <person name="Kultz D."/>
            <person name="Laforsch C."/>
            <person name="Lindquist E."/>
            <person name="Lopez J."/>
            <person name="Manak J.R."/>
            <person name="Muller J."/>
            <person name="Pangilinan J."/>
            <person name="Patwardhan R.P."/>
            <person name="Pitluck S."/>
            <person name="Pritham E.J."/>
            <person name="Rechtsteiner A."/>
            <person name="Rho M."/>
            <person name="Rogozin I.B."/>
            <person name="Sakarya O."/>
            <person name="Salamov A."/>
            <person name="Schaack S."/>
            <person name="Shapiro H."/>
            <person name="Shiga Y."/>
            <person name="Skalitzky C."/>
            <person name="Smith Z."/>
            <person name="Souvorov A."/>
            <person name="Sung W."/>
            <person name="Tang Z."/>
            <person name="Tsuchiya D."/>
            <person name="Tu H."/>
            <person name="Vos H."/>
            <person name="Wang M."/>
            <person name="Wolf Y.I."/>
            <person name="Yamagata H."/>
            <person name="Yamada T."/>
            <person name="Ye Y."/>
            <person name="Shaw J.R."/>
            <person name="Andrews J."/>
            <person name="Crease T.J."/>
            <person name="Tang H."/>
            <person name="Lucas S.M."/>
            <person name="Robertson H.M."/>
            <person name="Bork P."/>
            <person name="Koonin E.V."/>
            <person name="Zdobnov E.M."/>
            <person name="Grigoriev I.V."/>
            <person name="Lynch M."/>
            <person name="Boore J.L."/>
        </authorList>
    </citation>
    <scope>NUCLEOTIDE SEQUENCE [LARGE SCALE GENOMIC DNA]</scope>
</reference>
<accession>E9H6R4</accession>
<gene>
    <name evidence="2" type="ORF">DAPPUDRAFT_308178</name>
</gene>
<evidence type="ECO:0000256" key="1">
    <source>
        <dbReference type="SAM" id="Coils"/>
    </source>
</evidence>
<dbReference type="OrthoDB" id="6352203at2759"/>
<keyword evidence="1" id="KW-0175">Coiled coil</keyword>
<dbReference type="HOGENOM" id="CLU_1002073_0_0_1"/>
<dbReference type="Proteomes" id="UP000000305">
    <property type="component" value="Unassembled WGS sequence"/>
</dbReference>
<sequence>MESQLMQLSIFLEELKMKRNQVKQLDSELSRLSLRLIEKESELHAKTSYCHQLELKLAKSHQDVKKIGEDYGARLKAHQLESSRQEAAILDYAEKLRKVQMEKQCLALKIAHFEKEIKEVYSHVRTVLDSLPKLNNEQENLSESLRALENKQFKVIETCEMIQIFAGRVQKEAEGKWKMAQETRCNRAELEKKLCAAEAQLRVGEGERGKDDTAGLLRKQKESLNHQLEMSKKREDKLRADLGREREEKLVLQRKHEEVLNELAHYLSEQKEQPISPA</sequence>
<feature type="coiled-coil region" evidence="1">
    <location>
        <begin position="8"/>
        <end position="42"/>
    </location>
</feature>
<name>E9H6R4_DAPPU</name>
<dbReference type="KEGG" id="dpx:DAPPUDRAFT_308178"/>